<reference evidence="2" key="1">
    <citation type="submission" date="2020-12" db="EMBL/GenBank/DDBJ databases">
        <authorList>
            <person name="Iha C."/>
        </authorList>
    </citation>
    <scope>NUCLEOTIDE SEQUENCE</scope>
</reference>
<dbReference type="Proteomes" id="UP000708148">
    <property type="component" value="Unassembled WGS sequence"/>
</dbReference>
<gene>
    <name evidence="2" type="ORF">OSTQU699_LOCUS5313</name>
</gene>
<dbReference type="AlphaFoldDB" id="A0A8S1J1B0"/>
<name>A0A8S1J1B0_9CHLO</name>
<evidence type="ECO:0000313" key="2">
    <source>
        <dbReference type="EMBL" id="CAD7699954.1"/>
    </source>
</evidence>
<dbReference type="EMBL" id="CAJHUC010001140">
    <property type="protein sequence ID" value="CAD7699954.1"/>
    <property type="molecule type" value="Genomic_DNA"/>
</dbReference>
<keyword evidence="3" id="KW-1185">Reference proteome</keyword>
<sequence length="107" mass="11813">MQWALWSDTECLGGGRLLLESLGTRDALRHGWRSVIEMGFLLFWASNQGHAGLEGARQEWRPGRIIASPAFRASRRYEECVQGRAGTSRVGWGEDQRTSHGDVGAAG</sequence>
<evidence type="ECO:0000256" key="1">
    <source>
        <dbReference type="SAM" id="MobiDB-lite"/>
    </source>
</evidence>
<proteinExistence type="predicted"/>
<organism evidence="2 3">
    <name type="scientific">Ostreobium quekettii</name>
    <dbReference type="NCBI Taxonomy" id="121088"/>
    <lineage>
        <taxon>Eukaryota</taxon>
        <taxon>Viridiplantae</taxon>
        <taxon>Chlorophyta</taxon>
        <taxon>core chlorophytes</taxon>
        <taxon>Ulvophyceae</taxon>
        <taxon>TCBD clade</taxon>
        <taxon>Bryopsidales</taxon>
        <taxon>Ostreobineae</taxon>
        <taxon>Ostreobiaceae</taxon>
        <taxon>Ostreobium</taxon>
    </lineage>
</organism>
<feature type="region of interest" description="Disordered" evidence="1">
    <location>
        <begin position="83"/>
        <end position="107"/>
    </location>
</feature>
<protein>
    <submittedName>
        <fullName evidence="2">Uncharacterized protein</fullName>
    </submittedName>
</protein>
<evidence type="ECO:0000313" key="3">
    <source>
        <dbReference type="Proteomes" id="UP000708148"/>
    </source>
</evidence>
<accession>A0A8S1J1B0</accession>
<comment type="caution">
    <text evidence="2">The sequence shown here is derived from an EMBL/GenBank/DDBJ whole genome shotgun (WGS) entry which is preliminary data.</text>
</comment>